<feature type="region of interest" description="Disordered" evidence="1">
    <location>
        <begin position="71"/>
        <end position="101"/>
    </location>
</feature>
<dbReference type="Proteomes" id="UP000697998">
    <property type="component" value="Unassembled WGS sequence"/>
</dbReference>
<keyword evidence="2" id="KW-0732">Signal</keyword>
<comment type="caution">
    <text evidence="3">The sequence shown here is derived from an EMBL/GenBank/DDBJ whole genome shotgun (WGS) entry which is preliminary data.</text>
</comment>
<feature type="compositionally biased region" description="Basic and acidic residues" evidence="1">
    <location>
        <begin position="82"/>
        <end position="101"/>
    </location>
</feature>
<organism evidence="3 4">
    <name type="scientific">Candidatus Accumulibacter proximus</name>
    <dbReference type="NCBI Taxonomy" id="2954385"/>
    <lineage>
        <taxon>Bacteria</taxon>
        <taxon>Pseudomonadati</taxon>
        <taxon>Pseudomonadota</taxon>
        <taxon>Betaproteobacteria</taxon>
        <taxon>Candidatus Accumulibacter</taxon>
    </lineage>
</organism>
<reference evidence="3 4" key="1">
    <citation type="submission" date="2020-10" db="EMBL/GenBank/DDBJ databases">
        <title>Connecting structure to function with the recovery of over 1000 high-quality activated sludge metagenome-assembled genomes encoding full-length rRNA genes using long-read sequencing.</title>
        <authorList>
            <person name="Singleton C.M."/>
            <person name="Petriglieri F."/>
            <person name="Kristensen J.M."/>
            <person name="Kirkegaard R.H."/>
            <person name="Michaelsen T.Y."/>
            <person name="Andersen M.H."/>
            <person name="Karst S.M."/>
            <person name="Dueholm M.S."/>
            <person name="Nielsen P.H."/>
            <person name="Albertsen M."/>
        </authorList>
    </citation>
    <scope>NUCLEOTIDE SEQUENCE [LARGE SCALE GENOMIC DNA]</scope>
    <source>
        <strain evidence="3">EsbW_18-Q3-R4-48_BATAC.285</strain>
    </source>
</reference>
<dbReference type="AlphaFoldDB" id="A0A935PXK7"/>
<evidence type="ECO:0000313" key="3">
    <source>
        <dbReference type="EMBL" id="MBK7675213.1"/>
    </source>
</evidence>
<sequence length="101" mass="11430">MNRGVIVTLLLAVAAAAHARGPVRASEGNTRGWQLMTPEERIEHQAKIRGFTTYEACRSYQVGHHQLMEERARQRGMALPQGRRDICGHLRPVEDSRQRAD</sequence>
<proteinExistence type="predicted"/>
<protein>
    <recommendedName>
        <fullName evidence="5">DUF4148 domain-containing protein</fullName>
    </recommendedName>
</protein>
<name>A0A935PXK7_9PROT</name>
<feature type="signal peptide" evidence="2">
    <location>
        <begin position="1"/>
        <end position="19"/>
    </location>
</feature>
<dbReference type="EMBL" id="JADJMH010000009">
    <property type="protein sequence ID" value="MBK7675213.1"/>
    <property type="molecule type" value="Genomic_DNA"/>
</dbReference>
<accession>A0A935PXK7</accession>
<gene>
    <name evidence="3" type="ORF">IPJ27_10925</name>
</gene>
<evidence type="ECO:0000313" key="4">
    <source>
        <dbReference type="Proteomes" id="UP000697998"/>
    </source>
</evidence>
<evidence type="ECO:0000256" key="2">
    <source>
        <dbReference type="SAM" id="SignalP"/>
    </source>
</evidence>
<feature type="chain" id="PRO_5036840694" description="DUF4148 domain-containing protein" evidence="2">
    <location>
        <begin position="20"/>
        <end position="101"/>
    </location>
</feature>
<evidence type="ECO:0008006" key="5">
    <source>
        <dbReference type="Google" id="ProtNLM"/>
    </source>
</evidence>
<evidence type="ECO:0000256" key="1">
    <source>
        <dbReference type="SAM" id="MobiDB-lite"/>
    </source>
</evidence>